<dbReference type="Pfam" id="PF17517">
    <property type="entry name" value="IgGFc_binding"/>
    <property type="match status" value="1"/>
</dbReference>
<dbReference type="AlphaFoldDB" id="A0AAN9AL83"/>
<name>A0AAN9AL83_9CAEN</name>
<keyword evidence="4" id="KW-1185">Reference proteome</keyword>
<evidence type="ECO:0000259" key="2">
    <source>
        <dbReference type="Pfam" id="PF17517"/>
    </source>
</evidence>
<evidence type="ECO:0000313" key="3">
    <source>
        <dbReference type="EMBL" id="KAK7088904.1"/>
    </source>
</evidence>
<evidence type="ECO:0000313" key="4">
    <source>
        <dbReference type="Proteomes" id="UP001374579"/>
    </source>
</evidence>
<dbReference type="PANTHER" id="PTHR46534">
    <property type="entry name" value="IGGFC_BINDING DOMAIN-CONTAINING PROTEIN"/>
    <property type="match status" value="1"/>
</dbReference>
<keyword evidence="1" id="KW-0732">Signal</keyword>
<dbReference type="Proteomes" id="UP001374579">
    <property type="component" value="Unassembled WGS sequence"/>
</dbReference>
<dbReference type="EMBL" id="JBAMIC010003667">
    <property type="protein sequence ID" value="KAK7088904.1"/>
    <property type="molecule type" value="Genomic_DNA"/>
</dbReference>
<accession>A0AAN9AL83</accession>
<sequence>MYLATIFSVFLILCIGQARGNHAAAGTSFITAFPQLMKDKNMTSSLHFMTQGTDNVTVNVRSLSTSSKPIDESVQVSPGIVTVFRIPYQLESPMGNVITNDAVKVIATSPIFVEAILQSPSNDDFHPLIPDEFLGKRYFAATFRKSLPITTSFLLVVARDLDTDVTVDLGQLSDAETIEMNGVTYDETDVLRVTLHEMQTLQIQTASDLTGSKITSTKPVAVYSGQNRTHILSPGSGGCVSHISDQLPPVENLGRKFVLVASPDQDGGDFYRFVASEALTTVLIESDPRITARLLLPGDFYEYDLESVEYVFVESDKPVMIVQITKSASVPRLRNTTGDPSMAVLAPLEQGENFYVFSHSLAIEDVYFTFVVESSANDGIRLNNLTLSEYGIVWRAVPGADLVAGYVMLHDVTPQMMKLHHEAGHVFNVHVNLKRNCEARSMPLTYGKPMTVDSASLNSSGTARDAICQITTQLKGDNVDNDCDGHVDEESCSPDDDMTDDDGDGFIDEDCAADTFRWNVYRPRDASKKLAEVVQTVSVKSHGRCVFTCVQQEHCWGVNFLPSTTLTSDPNCELLSGSGLGLVDDSNWRFYEARNRI</sequence>
<reference evidence="3 4" key="1">
    <citation type="submission" date="2024-02" db="EMBL/GenBank/DDBJ databases">
        <title>Chromosome-scale genome assembly of the rough periwinkle Littorina saxatilis.</title>
        <authorList>
            <person name="De Jode A."/>
            <person name="Faria R."/>
            <person name="Formenti G."/>
            <person name="Sims Y."/>
            <person name="Smith T.P."/>
            <person name="Tracey A."/>
            <person name="Wood J.M.D."/>
            <person name="Zagrodzka Z.B."/>
            <person name="Johannesson K."/>
            <person name="Butlin R.K."/>
            <person name="Leder E.H."/>
        </authorList>
    </citation>
    <scope>NUCLEOTIDE SEQUENCE [LARGE SCALE GENOMIC DNA]</scope>
    <source>
        <strain evidence="3">Snail1</strain>
        <tissue evidence="3">Muscle</tissue>
    </source>
</reference>
<comment type="caution">
    <text evidence="3">The sequence shown here is derived from an EMBL/GenBank/DDBJ whole genome shotgun (WGS) entry which is preliminary data.</text>
</comment>
<feature type="signal peptide" evidence="1">
    <location>
        <begin position="1"/>
        <end position="20"/>
    </location>
</feature>
<gene>
    <name evidence="3" type="ORF">V1264_025069</name>
</gene>
<feature type="chain" id="PRO_5042995230" description="IgGFc-binding protein N-terminal domain-containing protein" evidence="1">
    <location>
        <begin position="21"/>
        <end position="597"/>
    </location>
</feature>
<dbReference type="PANTHER" id="PTHR46534:SF1">
    <property type="entry name" value="IGGFC-BINDING PROTEIN N-TERMINAL DOMAIN-CONTAINING PROTEIN"/>
    <property type="match status" value="1"/>
</dbReference>
<proteinExistence type="predicted"/>
<evidence type="ECO:0000256" key="1">
    <source>
        <dbReference type="SAM" id="SignalP"/>
    </source>
</evidence>
<feature type="domain" description="IgGFc-binding protein N-terminal" evidence="2">
    <location>
        <begin position="128"/>
        <end position="397"/>
    </location>
</feature>
<dbReference type="InterPro" id="IPR035234">
    <property type="entry name" value="IgGFc-bd_N"/>
</dbReference>
<organism evidence="3 4">
    <name type="scientific">Littorina saxatilis</name>
    <dbReference type="NCBI Taxonomy" id="31220"/>
    <lineage>
        <taxon>Eukaryota</taxon>
        <taxon>Metazoa</taxon>
        <taxon>Spiralia</taxon>
        <taxon>Lophotrochozoa</taxon>
        <taxon>Mollusca</taxon>
        <taxon>Gastropoda</taxon>
        <taxon>Caenogastropoda</taxon>
        <taxon>Littorinimorpha</taxon>
        <taxon>Littorinoidea</taxon>
        <taxon>Littorinidae</taxon>
        <taxon>Littorina</taxon>
    </lineage>
</organism>
<protein>
    <recommendedName>
        <fullName evidence="2">IgGFc-binding protein N-terminal domain-containing protein</fullName>
    </recommendedName>
</protein>